<dbReference type="PROSITE" id="PS51186">
    <property type="entry name" value="GNAT"/>
    <property type="match status" value="1"/>
</dbReference>
<sequence>MIPTKDWLRASWGAGIDLLRPVSDRETGDALPHHAPRVPVVVPIRSLGATYRDRIAAHLLALPPADRYLRFGYAANDDQIRRYVAQLDFERDEIFGVYNRRLELVAMAHLAFAEHPEHSQCAEFGVSVLGKARGRGLGARLFDRAIMHARNEGVHMVFIHALSENTAMLKIARNAGATVERDGSESEAYLALPPANLDSRVSEIVEQQWAEMDYRLKKQAKQFWDFLAGVQEVRQGVRAARHQSAE</sequence>
<evidence type="ECO:0000313" key="2">
    <source>
        <dbReference type="EMBL" id="TCP15844.1"/>
    </source>
</evidence>
<proteinExistence type="predicted"/>
<accession>A0A4R2N4V7</accession>
<dbReference type="CDD" id="cd04301">
    <property type="entry name" value="NAT_SF"/>
    <property type="match status" value="1"/>
</dbReference>
<dbReference type="InterPro" id="IPR016181">
    <property type="entry name" value="Acyl_CoA_acyltransferase"/>
</dbReference>
<evidence type="ECO:0000313" key="3">
    <source>
        <dbReference type="Proteomes" id="UP000295182"/>
    </source>
</evidence>
<protein>
    <submittedName>
        <fullName evidence="2">RimJ/RimL family protein N-acetyltransferase</fullName>
    </submittedName>
</protein>
<comment type="caution">
    <text evidence="2">The sequence shown here is derived from an EMBL/GenBank/DDBJ whole genome shotgun (WGS) entry which is preliminary data.</text>
</comment>
<dbReference type="GO" id="GO:0016747">
    <property type="term" value="F:acyltransferase activity, transferring groups other than amino-acyl groups"/>
    <property type="evidence" value="ECO:0007669"/>
    <property type="project" value="InterPro"/>
</dbReference>
<dbReference type="InterPro" id="IPR000182">
    <property type="entry name" value="GNAT_dom"/>
</dbReference>
<dbReference type="Pfam" id="PF00583">
    <property type="entry name" value="Acetyltransf_1"/>
    <property type="match status" value="1"/>
</dbReference>
<dbReference type="AlphaFoldDB" id="A0A4R2N4V7"/>
<reference evidence="2 3" key="1">
    <citation type="submission" date="2019-03" db="EMBL/GenBank/DDBJ databases">
        <title>Genomic Encyclopedia of Type Strains, Phase IV (KMG-IV): sequencing the most valuable type-strain genomes for metagenomic binning, comparative biology and taxonomic classification.</title>
        <authorList>
            <person name="Goeker M."/>
        </authorList>
    </citation>
    <scope>NUCLEOTIDE SEQUENCE [LARGE SCALE GENOMIC DNA]</scope>
    <source>
        <strain evidence="2 3">DSM 1837</strain>
    </source>
</reference>
<keyword evidence="3" id="KW-1185">Reference proteome</keyword>
<keyword evidence="2" id="KW-0808">Transferase</keyword>
<evidence type="ECO:0000259" key="1">
    <source>
        <dbReference type="PROSITE" id="PS51186"/>
    </source>
</evidence>
<dbReference type="EMBL" id="SLXH01000023">
    <property type="protein sequence ID" value="TCP15844.1"/>
    <property type="molecule type" value="Genomic_DNA"/>
</dbReference>
<dbReference type="SUPFAM" id="SSF55729">
    <property type="entry name" value="Acyl-CoA N-acyltransferases (Nat)"/>
    <property type="match status" value="1"/>
</dbReference>
<organism evidence="2 3">
    <name type="scientific">Simplicispira metamorpha</name>
    <dbReference type="NCBI Taxonomy" id="80881"/>
    <lineage>
        <taxon>Bacteria</taxon>
        <taxon>Pseudomonadati</taxon>
        <taxon>Pseudomonadota</taxon>
        <taxon>Betaproteobacteria</taxon>
        <taxon>Burkholderiales</taxon>
        <taxon>Comamonadaceae</taxon>
        <taxon>Simplicispira</taxon>
    </lineage>
</organism>
<dbReference type="Gene3D" id="3.40.630.30">
    <property type="match status" value="1"/>
</dbReference>
<feature type="domain" description="N-acetyltransferase" evidence="1">
    <location>
        <begin position="57"/>
        <end position="211"/>
    </location>
</feature>
<dbReference type="RefSeq" id="WP_119013642.1">
    <property type="nucleotide sequence ID" value="NZ_QXNC01000020.1"/>
</dbReference>
<gene>
    <name evidence="2" type="ORF">EV674_12336</name>
</gene>
<name>A0A4R2N4V7_9BURK</name>
<dbReference type="OrthoDB" id="9178559at2"/>
<dbReference type="Proteomes" id="UP000295182">
    <property type="component" value="Unassembled WGS sequence"/>
</dbReference>